<accession>A0A7U1E1B9</accession>
<proteinExistence type="predicted"/>
<name>A0A7U1E1B9_ECOLX</name>
<organism evidence="1">
    <name type="scientific">Escherichia coli</name>
    <dbReference type="NCBI Taxonomy" id="562"/>
    <lineage>
        <taxon>Bacteria</taxon>
        <taxon>Pseudomonadati</taxon>
        <taxon>Pseudomonadota</taxon>
        <taxon>Gammaproteobacteria</taxon>
        <taxon>Enterobacterales</taxon>
        <taxon>Enterobacteriaceae</taxon>
        <taxon>Escherichia</taxon>
    </lineage>
</organism>
<evidence type="ECO:0000313" key="1">
    <source>
        <dbReference type="EMBL" id="QQZ47025.1"/>
    </source>
</evidence>
<dbReference type="AlphaFoldDB" id="A0A7U1E1B9"/>
<reference evidence="1" key="1">
    <citation type="journal article" date="2021" name="Sci. Rep.">
        <title>Antibiotic resistance plasmid composition and architecture in Escherichia coli isolates from meat.</title>
        <authorList>
            <person name="Darphorn T.S."/>
            <person name="Bel K."/>
            <person name="Koenders-van Sint Anneland B.B."/>
            <person name="Brul S."/>
            <person name="Ter Kuile B.H."/>
        </authorList>
    </citation>
    <scope>NUCLEOTIDE SEQUENCE</scope>
    <source>
        <strain evidence="1">ESBL3171</strain>
    </source>
</reference>
<keyword evidence="1" id="KW-0614">Plasmid</keyword>
<sequence length="54" mass="5968">MSRIRSAPSEPYVWLADGSLGKSRGFNHPLCLFLKAVSYTQIPTRGFVISVSLL</sequence>
<geneLocation type="plasmid" evidence="1">
    <name>pESBL3171-IncF</name>
</geneLocation>
<protein>
    <submittedName>
        <fullName evidence="1">Uncharacterized protein</fullName>
    </submittedName>
</protein>
<dbReference type="EMBL" id="MW390526">
    <property type="protein sequence ID" value="QQZ47025.1"/>
    <property type="molecule type" value="Genomic_DNA"/>
</dbReference>